<name>A0A0K2TXJ0_LEPSM</name>
<evidence type="ECO:0000313" key="1">
    <source>
        <dbReference type="EMBL" id="CDW30121.1"/>
    </source>
</evidence>
<feature type="non-terminal residue" evidence="1">
    <location>
        <position position="1"/>
    </location>
</feature>
<accession>A0A0K2TXJ0</accession>
<protein>
    <submittedName>
        <fullName evidence="1">Uncharacterized protein</fullName>
    </submittedName>
</protein>
<dbReference type="EMBL" id="HACA01012760">
    <property type="protein sequence ID" value="CDW30121.1"/>
    <property type="molecule type" value="Transcribed_RNA"/>
</dbReference>
<organism evidence="1">
    <name type="scientific">Lepeophtheirus salmonis</name>
    <name type="common">Salmon louse</name>
    <name type="synonym">Caligus salmonis</name>
    <dbReference type="NCBI Taxonomy" id="72036"/>
    <lineage>
        <taxon>Eukaryota</taxon>
        <taxon>Metazoa</taxon>
        <taxon>Ecdysozoa</taxon>
        <taxon>Arthropoda</taxon>
        <taxon>Crustacea</taxon>
        <taxon>Multicrustacea</taxon>
        <taxon>Hexanauplia</taxon>
        <taxon>Copepoda</taxon>
        <taxon>Siphonostomatoida</taxon>
        <taxon>Caligidae</taxon>
        <taxon>Lepeophtheirus</taxon>
    </lineage>
</organism>
<dbReference type="AlphaFoldDB" id="A0A0K2TXJ0"/>
<proteinExistence type="predicted"/>
<sequence length="44" mass="5276">VIYNLPNLLLIFDQNCSFSPKKNITFYTYKITDSTYFSNLFLKF</sequence>
<reference evidence="1" key="1">
    <citation type="submission" date="2014-05" db="EMBL/GenBank/DDBJ databases">
        <authorList>
            <person name="Chronopoulou M."/>
        </authorList>
    </citation>
    <scope>NUCLEOTIDE SEQUENCE</scope>
    <source>
        <tissue evidence="1">Whole organism</tissue>
    </source>
</reference>